<evidence type="ECO:0000313" key="2">
    <source>
        <dbReference type="Proteomes" id="UP001060085"/>
    </source>
</evidence>
<name>A0ACB9ZLA3_CATRO</name>
<protein>
    <submittedName>
        <fullName evidence="1">Uncharacterized protein</fullName>
    </submittedName>
</protein>
<comment type="caution">
    <text evidence="1">The sequence shown here is derived from an EMBL/GenBank/DDBJ whole genome shotgun (WGS) entry which is preliminary data.</text>
</comment>
<gene>
    <name evidence="1" type="ORF">M9H77_34461</name>
</gene>
<keyword evidence="2" id="KW-1185">Reference proteome</keyword>
<reference evidence="2" key="1">
    <citation type="journal article" date="2023" name="Nat. Plants">
        <title>Single-cell RNA sequencing provides a high-resolution roadmap for understanding the multicellular compartmentation of specialized metabolism.</title>
        <authorList>
            <person name="Sun S."/>
            <person name="Shen X."/>
            <person name="Li Y."/>
            <person name="Li Y."/>
            <person name="Wang S."/>
            <person name="Li R."/>
            <person name="Zhang H."/>
            <person name="Shen G."/>
            <person name="Guo B."/>
            <person name="Wei J."/>
            <person name="Xu J."/>
            <person name="St-Pierre B."/>
            <person name="Chen S."/>
            <person name="Sun C."/>
        </authorList>
    </citation>
    <scope>NUCLEOTIDE SEQUENCE [LARGE SCALE GENOMIC DNA]</scope>
</reference>
<proteinExistence type="predicted"/>
<evidence type="ECO:0000313" key="1">
    <source>
        <dbReference type="EMBL" id="KAI5648456.1"/>
    </source>
</evidence>
<accession>A0ACB9ZLA3</accession>
<organism evidence="1 2">
    <name type="scientific">Catharanthus roseus</name>
    <name type="common">Madagascar periwinkle</name>
    <name type="synonym">Vinca rosea</name>
    <dbReference type="NCBI Taxonomy" id="4058"/>
    <lineage>
        <taxon>Eukaryota</taxon>
        <taxon>Viridiplantae</taxon>
        <taxon>Streptophyta</taxon>
        <taxon>Embryophyta</taxon>
        <taxon>Tracheophyta</taxon>
        <taxon>Spermatophyta</taxon>
        <taxon>Magnoliopsida</taxon>
        <taxon>eudicotyledons</taxon>
        <taxon>Gunneridae</taxon>
        <taxon>Pentapetalae</taxon>
        <taxon>asterids</taxon>
        <taxon>lamiids</taxon>
        <taxon>Gentianales</taxon>
        <taxon>Apocynaceae</taxon>
        <taxon>Rauvolfioideae</taxon>
        <taxon>Vinceae</taxon>
        <taxon>Catharanthinae</taxon>
        <taxon>Catharanthus</taxon>
    </lineage>
</organism>
<dbReference type="Proteomes" id="UP001060085">
    <property type="component" value="Linkage Group LG08"/>
</dbReference>
<sequence length="347" mass="39982">MELENQSFSKSDMQLFQENDCSESRKAALKLQKVYRSYQTRRRLADSAVVAQELWWHAIDYARLNRSTISFFDFSKPETAASRWSRMRLNASKASKYCVFLFCLLLIDPRHRYGHNLNIYYDEWSRRDTGHPFFYWLDIGDGKEVDLDDCPRSKLRLECIKYLGPQERQNYEYVIADGTLLHKETGGPLNTICEAKGSKWIFVMSATKRLYVAEKKKGYFHHSSFLAGGATLAAGRLEAESGKLKLVSAYSGHYRPTDENLGVLLGFLKDGGVNLEEVQVVTHTQDHENYNIGESSQARLAGFPTDTRDFRPQATDDINQCVKQVMFDKSRRSFIRSPTGDFQRKKN</sequence>
<dbReference type="EMBL" id="CM044708">
    <property type="protein sequence ID" value="KAI5648456.1"/>
    <property type="molecule type" value="Genomic_DNA"/>
</dbReference>